<evidence type="ECO:0000256" key="5">
    <source>
        <dbReference type="ARBA" id="ARBA00022989"/>
    </source>
</evidence>
<gene>
    <name evidence="8" type="ORF">ATEIFO6365_0008009000</name>
</gene>
<dbReference type="EMBL" id="BLJY01000008">
    <property type="protein sequence ID" value="GFF18149.1"/>
    <property type="molecule type" value="Genomic_DNA"/>
</dbReference>
<keyword evidence="5" id="KW-1133">Transmembrane helix</keyword>
<keyword evidence="7" id="KW-0472">Membrane</keyword>
<dbReference type="Gene3D" id="1.20.1300.10">
    <property type="entry name" value="Fumarate reductase/succinate dehydrogenase, transmembrane subunit"/>
    <property type="match status" value="1"/>
</dbReference>
<dbReference type="Proteomes" id="UP000452235">
    <property type="component" value="Unassembled WGS sequence"/>
</dbReference>
<organism evidence="8 9">
    <name type="scientific">Aspergillus terreus</name>
    <dbReference type="NCBI Taxonomy" id="33178"/>
    <lineage>
        <taxon>Eukaryota</taxon>
        <taxon>Fungi</taxon>
        <taxon>Dikarya</taxon>
        <taxon>Ascomycota</taxon>
        <taxon>Pezizomycotina</taxon>
        <taxon>Eurotiomycetes</taxon>
        <taxon>Eurotiomycetidae</taxon>
        <taxon>Eurotiales</taxon>
        <taxon>Aspergillaceae</taxon>
        <taxon>Aspergillus</taxon>
        <taxon>Aspergillus subgen. Circumdati</taxon>
    </lineage>
</organism>
<name>A0A5M3Z5P2_ASPTE</name>
<dbReference type="NCBIfam" id="TIGR02970">
    <property type="entry name" value="succ_dehyd_cytB"/>
    <property type="match status" value="1"/>
</dbReference>
<keyword evidence="6" id="KW-0408">Iron</keyword>
<comment type="subcellular location">
    <subcellularLocation>
        <location evidence="1">Membrane</location>
    </subcellularLocation>
</comment>
<evidence type="ECO:0000256" key="4">
    <source>
        <dbReference type="ARBA" id="ARBA00022723"/>
    </source>
</evidence>
<reference evidence="8 9" key="1">
    <citation type="submission" date="2020-01" db="EMBL/GenBank/DDBJ databases">
        <title>Aspergillus terreus IFO 6365 whole genome shotgun sequence.</title>
        <authorList>
            <person name="Kanamasa S."/>
            <person name="Takahashi H."/>
        </authorList>
    </citation>
    <scope>NUCLEOTIDE SEQUENCE [LARGE SCALE GENOMIC DNA]</scope>
    <source>
        <strain evidence="8 9">IFO 6365</strain>
    </source>
</reference>
<keyword evidence="3" id="KW-0812">Transmembrane</keyword>
<evidence type="ECO:0000256" key="6">
    <source>
        <dbReference type="ARBA" id="ARBA00023004"/>
    </source>
</evidence>
<dbReference type="GO" id="GO:0046872">
    <property type="term" value="F:metal ion binding"/>
    <property type="evidence" value="ECO:0007669"/>
    <property type="project" value="UniProtKB-KW"/>
</dbReference>
<dbReference type="GO" id="GO:0016020">
    <property type="term" value="C:membrane"/>
    <property type="evidence" value="ECO:0007669"/>
    <property type="project" value="UniProtKB-SubCell"/>
</dbReference>
<dbReference type="PANTHER" id="PTHR10978:SF5">
    <property type="entry name" value="SUCCINATE DEHYDROGENASE CYTOCHROME B560 SUBUNIT, MITOCHONDRIAL"/>
    <property type="match status" value="1"/>
</dbReference>
<dbReference type="OrthoDB" id="588261at2759"/>
<proteinExistence type="predicted"/>
<sequence>MSLNMTTSRAWMAFRMVSGPRRLSPSQIGLAHPGKTLMVANQIRPQSQSTKPVRLQVQTVEQGQQHLARQRLRRPVSPHLAIYRWEMNMISSAMERNTGIMLSGALYLFATAYLVSPMMGWDLSSASLVTAFGALPWAVKAAVKFAAAWPFTFHFFNGVRFTVAATARTLNNREQMAKIAWAMMGCSVVSAAGLAWFV</sequence>
<keyword evidence="9" id="KW-1185">Reference proteome</keyword>
<dbReference type="Pfam" id="PF01127">
    <property type="entry name" value="Sdh_cyt"/>
    <property type="match status" value="1"/>
</dbReference>
<dbReference type="VEuPathDB" id="FungiDB:ATEG_06343"/>
<keyword evidence="2" id="KW-0349">Heme</keyword>
<accession>A0A5M3Z5P2</accession>
<dbReference type="GO" id="GO:0005739">
    <property type="term" value="C:mitochondrion"/>
    <property type="evidence" value="ECO:0007669"/>
    <property type="project" value="GOC"/>
</dbReference>
<dbReference type="PANTHER" id="PTHR10978">
    <property type="entry name" value="SUCCINATE DEHYDROGENASE CYTOCHROME B560 SUBUNIT"/>
    <property type="match status" value="1"/>
</dbReference>
<evidence type="ECO:0000313" key="8">
    <source>
        <dbReference type="EMBL" id="GFF18149.1"/>
    </source>
</evidence>
<comment type="caution">
    <text evidence="8">The sequence shown here is derived from an EMBL/GenBank/DDBJ whole genome shotgun (WGS) entry which is preliminary data.</text>
</comment>
<dbReference type="GO" id="GO:0006121">
    <property type="term" value="P:mitochondrial electron transport, succinate to ubiquinone"/>
    <property type="evidence" value="ECO:0007669"/>
    <property type="project" value="TreeGrafter"/>
</dbReference>
<dbReference type="AlphaFoldDB" id="A0A5M3Z5P2"/>
<dbReference type="InterPro" id="IPR034804">
    <property type="entry name" value="SQR/QFR_C/D"/>
</dbReference>
<evidence type="ECO:0000256" key="3">
    <source>
        <dbReference type="ARBA" id="ARBA00022692"/>
    </source>
</evidence>
<dbReference type="InterPro" id="IPR014314">
    <property type="entry name" value="Succ_DH_cytb556"/>
</dbReference>
<keyword evidence="4" id="KW-0479">Metal-binding</keyword>
<evidence type="ECO:0000256" key="7">
    <source>
        <dbReference type="ARBA" id="ARBA00023136"/>
    </source>
</evidence>
<dbReference type="GO" id="GO:0009055">
    <property type="term" value="F:electron transfer activity"/>
    <property type="evidence" value="ECO:0007669"/>
    <property type="project" value="InterPro"/>
</dbReference>
<dbReference type="InterPro" id="IPR000701">
    <property type="entry name" value="SuccDH_FuR_B_TM-su"/>
</dbReference>
<evidence type="ECO:0000256" key="2">
    <source>
        <dbReference type="ARBA" id="ARBA00022617"/>
    </source>
</evidence>
<dbReference type="CDD" id="cd03499">
    <property type="entry name" value="SQR_TypeC_SdhC"/>
    <property type="match status" value="1"/>
</dbReference>
<evidence type="ECO:0000256" key="1">
    <source>
        <dbReference type="ARBA" id="ARBA00004370"/>
    </source>
</evidence>
<dbReference type="SUPFAM" id="SSF81343">
    <property type="entry name" value="Fumarate reductase respiratory complex transmembrane subunits"/>
    <property type="match status" value="1"/>
</dbReference>
<dbReference type="GO" id="GO:0006099">
    <property type="term" value="P:tricarboxylic acid cycle"/>
    <property type="evidence" value="ECO:0007669"/>
    <property type="project" value="InterPro"/>
</dbReference>
<evidence type="ECO:0000313" key="9">
    <source>
        <dbReference type="Proteomes" id="UP000452235"/>
    </source>
</evidence>
<protein>
    <submittedName>
        <fullName evidence="8">Uncharacterized protein</fullName>
    </submittedName>
</protein>